<feature type="compositionally biased region" description="Basic residues" evidence="1">
    <location>
        <begin position="270"/>
        <end position="281"/>
    </location>
</feature>
<dbReference type="AlphaFoldDB" id="A0A8B8DTZ4"/>
<feature type="region of interest" description="Disordered" evidence="1">
    <location>
        <begin position="259"/>
        <end position="282"/>
    </location>
</feature>
<sequence length="301" mass="34913">MNAETRDFISRCEICGSLDDKQCKETPVSHEVPVKPWGKVACDILTFDNQDYLVSVDYFSNFWEVDRLSRSTSKTVIKKLKAHFARYGIPYKLVGDNGPQFSSDEFAKCSHYWEFMHIKSNHKYPQSNEKAEQSVKMAKRLMKRAVKSNSDQYLALLDFRNTSMQGMGTSPAQRILNREPKTLLPTKDSLLVKEVPDLKEQGRKLTKLKERQATYYNRGARDLKPLKIQDPVRIEPPDGLGQTREWKRGVVTKVLPNRSYEVQSDGANSRKNRRHLRFTHRKQQEPLKLEDIALEKYSQVS</sequence>
<evidence type="ECO:0000313" key="4">
    <source>
        <dbReference type="RefSeq" id="XP_022331697.1"/>
    </source>
</evidence>
<protein>
    <submittedName>
        <fullName evidence="4">Uncharacterized protein K02A2.6-like</fullName>
    </submittedName>
</protein>
<proteinExistence type="predicted"/>
<dbReference type="Proteomes" id="UP000694844">
    <property type="component" value="Chromosome 4"/>
</dbReference>
<keyword evidence="3" id="KW-1185">Reference proteome</keyword>
<dbReference type="GO" id="GO:0015074">
    <property type="term" value="P:DNA integration"/>
    <property type="evidence" value="ECO:0007669"/>
    <property type="project" value="InterPro"/>
</dbReference>
<dbReference type="InterPro" id="IPR036397">
    <property type="entry name" value="RNaseH_sf"/>
</dbReference>
<feature type="compositionally biased region" description="Polar residues" evidence="1">
    <location>
        <begin position="260"/>
        <end position="269"/>
    </location>
</feature>
<reference evidence="4" key="1">
    <citation type="submission" date="2025-08" db="UniProtKB">
        <authorList>
            <consortium name="RefSeq"/>
        </authorList>
    </citation>
    <scope>IDENTIFICATION</scope>
    <source>
        <tissue evidence="4">Whole sample</tissue>
    </source>
</reference>
<accession>A0A8B8DTZ4</accession>
<name>A0A8B8DTZ4_CRAVI</name>
<evidence type="ECO:0000259" key="2">
    <source>
        <dbReference type="PROSITE" id="PS50994"/>
    </source>
</evidence>
<dbReference type="InterPro" id="IPR012337">
    <property type="entry name" value="RNaseH-like_sf"/>
</dbReference>
<dbReference type="PANTHER" id="PTHR37984:SF8">
    <property type="entry name" value="CCHC-TYPE DOMAIN-CONTAINING PROTEIN"/>
    <property type="match status" value="1"/>
</dbReference>
<dbReference type="RefSeq" id="XP_022331697.1">
    <property type="nucleotide sequence ID" value="XM_022475989.1"/>
</dbReference>
<dbReference type="InterPro" id="IPR001584">
    <property type="entry name" value="Integrase_cat-core"/>
</dbReference>
<dbReference type="KEGG" id="cvn:111129535"/>
<dbReference type="Gene3D" id="3.30.420.10">
    <property type="entry name" value="Ribonuclease H-like superfamily/Ribonuclease H"/>
    <property type="match status" value="1"/>
</dbReference>
<dbReference type="PANTHER" id="PTHR37984">
    <property type="entry name" value="PROTEIN CBG26694"/>
    <property type="match status" value="1"/>
</dbReference>
<dbReference type="OrthoDB" id="10053647at2759"/>
<evidence type="ECO:0000313" key="3">
    <source>
        <dbReference type="Proteomes" id="UP000694844"/>
    </source>
</evidence>
<dbReference type="GO" id="GO:0003676">
    <property type="term" value="F:nucleic acid binding"/>
    <property type="evidence" value="ECO:0007669"/>
    <property type="project" value="InterPro"/>
</dbReference>
<dbReference type="InterPro" id="IPR050951">
    <property type="entry name" value="Retrovirus_Pol_polyprotein"/>
</dbReference>
<dbReference type="FunFam" id="3.30.420.10:FF:000063">
    <property type="entry name" value="Retrovirus-related Pol polyprotein from transposon 297-like Protein"/>
    <property type="match status" value="1"/>
</dbReference>
<evidence type="ECO:0000256" key="1">
    <source>
        <dbReference type="SAM" id="MobiDB-lite"/>
    </source>
</evidence>
<dbReference type="PROSITE" id="PS50994">
    <property type="entry name" value="INTEGRASE"/>
    <property type="match status" value="1"/>
</dbReference>
<gene>
    <name evidence="4" type="primary">LOC111129535</name>
</gene>
<dbReference type="GeneID" id="111129535"/>
<organism evidence="3 4">
    <name type="scientific">Crassostrea virginica</name>
    <name type="common">Eastern oyster</name>
    <dbReference type="NCBI Taxonomy" id="6565"/>
    <lineage>
        <taxon>Eukaryota</taxon>
        <taxon>Metazoa</taxon>
        <taxon>Spiralia</taxon>
        <taxon>Lophotrochozoa</taxon>
        <taxon>Mollusca</taxon>
        <taxon>Bivalvia</taxon>
        <taxon>Autobranchia</taxon>
        <taxon>Pteriomorphia</taxon>
        <taxon>Ostreida</taxon>
        <taxon>Ostreoidea</taxon>
        <taxon>Ostreidae</taxon>
        <taxon>Crassostrea</taxon>
    </lineage>
</organism>
<feature type="domain" description="Integrase catalytic" evidence="2">
    <location>
        <begin position="32"/>
        <end position="188"/>
    </location>
</feature>
<dbReference type="SUPFAM" id="SSF53098">
    <property type="entry name" value="Ribonuclease H-like"/>
    <property type="match status" value="1"/>
</dbReference>